<sequence>MKNAEKNQTLCTQTHQEEGVEIEIFRAIAQEYFYEDSDEEVEEILWAKQARLHETLLQQLIQDFGQENIWNSQVAHYVEVEYDSGYESGPEPMDIDEGESTQGLELEENYTTNPDLDQGWEENNNDSFPEFPEMDLDSEEWSQSIDEYIDWEYYDSL</sequence>
<name>A0A9N9ITV5_9GLOM</name>
<reference evidence="2" key="1">
    <citation type="submission" date="2021-06" db="EMBL/GenBank/DDBJ databases">
        <authorList>
            <person name="Kallberg Y."/>
            <person name="Tangrot J."/>
            <person name="Rosling A."/>
        </authorList>
    </citation>
    <scope>NUCLEOTIDE SEQUENCE</scope>
    <source>
        <strain evidence="2">MA453B</strain>
    </source>
</reference>
<dbReference type="AlphaFoldDB" id="A0A9N9ITV5"/>
<keyword evidence="3" id="KW-1185">Reference proteome</keyword>
<comment type="caution">
    <text evidence="2">The sequence shown here is derived from an EMBL/GenBank/DDBJ whole genome shotgun (WGS) entry which is preliminary data.</text>
</comment>
<evidence type="ECO:0000256" key="1">
    <source>
        <dbReference type="SAM" id="MobiDB-lite"/>
    </source>
</evidence>
<feature type="region of interest" description="Disordered" evidence="1">
    <location>
        <begin position="85"/>
        <end position="106"/>
    </location>
</feature>
<evidence type="ECO:0000313" key="3">
    <source>
        <dbReference type="Proteomes" id="UP000789405"/>
    </source>
</evidence>
<evidence type="ECO:0000313" key="2">
    <source>
        <dbReference type="EMBL" id="CAG8749604.1"/>
    </source>
</evidence>
<organism evidence="2 3">
    <name type="scientific">Dentiscutata erythropus</name>
    <dbReference type="NCBI Taxonomy" id="1348616"/>
    <lineage>
        <taxon>Eukaryota</taxon>
        <taxon>Fungi</taxon>
        <taxon>Fungi incertae sedis</taxon>
        <taxon>Mucoromycota</taxon>
        <taxon>Glomeromycotina</taxon>
        <taxon>Glomeromycetes</taxon>
        <taxon>Diversisporales</taxon>
        <taxon>Gigasporaceae</taxon>
        <taxon>Dentiscutata</taxon>
    </lineage>
</organism>
<protein>
    <submittedName>
        <fullName evidence="2">12147_t:CDS:1</fullName>
    </submittedName>
</protein>
<dbReference type="Proteomes" id="UP000789405">
    <property type="component" value="Unassembled WGS sequence"/>
</dbReference>
<dbReference type="EMBL" id="CAJVPY010015034">
    <property type="protein sequence ID" value="CAG8749604.1"/>
    <property type="molecule type" value="Genomic_DNA"/>
</dbReference>
<accession>A0A9N9ITV5</accession>
<gene>
    <name evidence="2" type="ORF">DERYTH_LOCUS16767</name>
</gene>
<feature type="region of interest" description="Disordered" evidence="1">
    <location>
        <begin position="111"/>
        <end position="130"/>
    </location>
</feature>
<proteinExistence type="predicted"/>